<dbReference type="InterPro" id="IPR037883">
    <property type="entry name" value="Knr4/Smi1-like_sf"/>
</dbReference>
<dbReference type="Proteomes" id="UP000282263">
    <property type="component" value="Unassembled WGS sequence"/>
</dbReference>
<gene>
    <name evidence="2" type="ORF">EKN29_06220</name>
</gene>
<comment type="caution">
    <text evidence="2">The sequence shown here is derived from an EMBL/GenBank/DDBJ whole genome shotgun (WGS) entry which is preliminary data.</text>
</comment>
<protein>
    <submittedName>
        <fullName evidence="2">SMI1/KNR4 family protein</fullName>
    </submittedName>
</protein>
<dbReference type="Gene3D" id="3.40.1580.10">
    <property type="entry name" value="SMI1/KNR4-like"/>
    <property type="match status" value="1"/>
</dbReference>
<dbReference type="Pfam" id="PF09346">
    <property type="entry name" value="SMI1_KNR4"/>
    <property type="match status" value="1"/>
</dbReference>
<accession>A0A9Q7K6H2</accession>
<dbReference type="AlphaFoldDB" id="A0A9Q7K6H2"/>
<organism evidence="2 3">
    <name type="scientific">Enterobacter mori</name>
    <dbReference type="NCBI Taxonomy" id="539813"/>
    <lineage>
        <taxon>Bacteria</taxon>
        <taxon>Pseudomonadati</taxon>
        <taxon>Pseudomonadota</taxon>
        <taxon>Gammaproteobacteria</taxon>
        <taxon>Enterobacterales</taxon>
        <taxon>Enterobacteriaceae</taxon>
        <taxon>Enterobacter</taxon>
    </lineage>
</organism>
<evidence type="ECO:0000313" key="3">
    <source>
        <dbReference type="Proteomes" id="UP000282263"/>
    </source>
</evidence>
<evidence type="ECO:0000259" key="1">
    <source>
        <dbReference type="SMART" id="SM00860"/>
    </source>
</evidence>
<dbReference type="RefSeq" id="WP_126815817.1">
    <property type="nucleotide sequence ID" value="NZ_JAJHUL010000009.1"/>
</dbReference>
<sequence length="134" mass="15265">MYLTDSENKLTVYEINAFNSIFDNHLPASFLEFYLKNNGGYPHDNEGGNPFMLGGFNPIKYGDLPIEQLYRDLIESFGELRNMVPFAYDDGGNSFLLSLKSDDSLGKVFIFLMDDKEVELVADSFSEFLEELFA</sequence>
<evidence type="ECO:0000313" key="2">
    <source>
        <dbReference type="EMBL" id="RTQ25638.1"/>
    </source>
</evidence>
<dbReference type="EMBL" id="RXPP01000005">
    <property type="protein sequence ID" value="RTQ25638.1"/>
    <property type="molecule type" value="Genomic_DNA"/>
</dbReference>
<dbReference type="SUPFAM" id="SSF160631">
    <property type="entry name" value="SMI1/KNR4-like"/>
    <property type="match status" value="1"/>
</dbReference>
<dbReference type="SMART" id="SM00860">
    <property type="entry name" value="SMI1_KNR4"/>
    <property type="match status" value="1"/>
</dbReference>
<name>A0A9Q7K6H2_9ENTR</name>
<feature type="domain" description="Knr4/Smi1-like" evidence="1">
    <location>
        <begin position="9"/>
        <end position="131"/>
    </location>
</feature>
<proteinExistence type="predicted"/>
<reference evidence="2 3" key="1">
    <citation type="submission" date="2018-12" db="EMBL/GenBank/DDBJ databases">
        <title>The Batch Genome Submission of Enterobacter spp. strains.</title>
        <authorList>
            <person name="Wei L."/>
            <person name="Wu W."/>
            <person name="Lin J."/>
            <person name="Zhang X."/>
            <person name="Feng Y."/>
            <person name="Zong Z."/>
        </authorList>
    </citation>
    <scope>NUCLEOTIDE SEQUENCE [LARGE SCALE GENOMIC DNA]</scope>
    <source>
        <strain evidence="2 3">SCEM020047</strain>
    </source>
</reference>
<dbReference type="InterPro" id="IPR018958">
    <property type="entry name" value="Knr4/Smi1-like_dom"/>
</dbReference>